<keyword evidence="3" id="KW-1185">Reference proteome</keyword>
<feature type="region of interest" description="Disordered" evidence="1">
    <location>
        <begin position="1"/>
        <end position="22"/>
    </location>
</feature>
<proteinExistence type="predicted"/>
<evidence type="ECO:0000256" key="1">
    <source>
        <dbReference type="SAM" id="MobiDB-lite"/>
    </source>
</evidence>
<evidence type="ECO:0000313" key="3">
    <source>
        <dbReference type="Proteomes" id="UP000735302"/>
    </source>
</evidence>
<reference evidence="2 3" key="1">
    <citation type="journal article" date="2021" name="Elife">
        <title>Chloroplast acquisition without the gene transfer in kleptoplastic sea slugs, Plakobranchus ocellatus.</title>
        <authorList>
            <person name="Maeda T."/>
            <person name="Takahashi S."/>
            <person name="Yoshida T."/>
            <person name="Shimamura S."/>
            <person name="Takaki Y."/>
            <person name="Nagai Y."/>
            <person name="Toyoda A."/>
            <person name="Suzuki Y."/>
            <person name="Arimoto A."/>
            <person name="Ishii H."/>
            <person name="Satoh N."/>
            <person name="Nishiyama T."/>
            <person name="Hasebe M."/>
            <person name="Maruyama T."/>
            <person name="Minagawa J."/>
            <person name="Obokata J."/>
            <person name="Shigenobu S."/>
        </authorList>
    </citation>
    <scope>NUCLEOTIDE SEQUENCE [LARGE SCALE GENOMIC DNA]</scope>
</reference>
<organism evidence="2 3">
    <name type="scientific">Plakobranchus ocellatus</name>
    <dbReference type="NCBI Taxonomy" id="259542"/>
    <lineage>
        <taxon>Eukaryota</taxon>
        <taxon>Metazoa</taxon>
        <taxon>Spiralia</taxon>
        <taxon>Lophotrochozoa</taxon>
        <taxon>Mollusca</taxon>
        <taxon>Gastropoda</taxon>
        <taxon>Heterobranchia</taxon>
        <taxon>Euthyneura</taxon>
        <taxon>Panpulmonata</taxon>
        <taxon>Sacoglossa</taxon>
        <taxon>Placobranchoidea</taxon>
        <taxon>Plakobranchidae</taxon>
        <taxon>Plakobranchus</taxon>
    </lineage>
</organism>
<gene>
    <name evidence="2" type="ORF">PoB_006450600</name>
</gene>
<name>A0AAV4D1N2_9GAST</name>
<sequence>MKVGYQKTVSVPQTNSLPEQYPSLPGCTNVCSDLMLGGHSRGEGHTNNYSCKGATDAELAGIRQEKWRNDIKGVTKDRKSTHLGNKIYEEIVDARNLGRKRPSTSTDH</sequence>
<dbReference type="Proteomes" id="UP000735302">
    <property type="component" value="Unassembled WGS sequence"/>
</dbReference>
<evidence type="ECO:0000313" key="2">
    <source>
        <dbReference type="EMBL" id="GFO38001.1"/>
    </source>
</evidence>
<accession>A0AAV4D1N2</accession>
<dbReference type="EMBL" id="BLXT01007308">
    <property type="protein sequence ID" value="GFO38001.1"/>
    <property type="molecule type" value="Genomic_DNA"/>
</dbReference>
<dbReference type="AlphaFoldDB" id="A0AAV4D1N2"/>
<comment type="caution">
    <text evidence="2">The sequence shown here is derived from an EMBL/GenBank/DDBJ whole genome shotgun (WGS) entry which is preliminary data.</text>
</comment>
<protein>
    <submittedName>
        <fullName evidence="2">Uncharacterized protein</fullName>
    </submittedName>
</protein>
<feature type="compositionally biased region" description="Polar residues" evidence="1">
    <location>
        <begin position="7"/>
        <end position="18"/>
    </location>
</feature>